<dbReference type="RefSeq" id="XP_065458952.1">
    <property type="nucleotide sequence ID" value="XM_065602880.1"/>
</dbReference>
<proteinExistence type="predicted"/>
<sequence length="148" mass="16145">MSEERPSRSQQLSNPKLAPKLSATLPPVDAKPTAKPESKLKEKTLESTARNHARGLVLLLAHRAHDEESNQQADRPALALVDNASQTAGEVQAQEDLETAQYESAHLKPATEEHELAVEVPYIETGMVAMNTDEDRVLARHTVLPAIG</sequence>
<evidence type="ECO:0000313" key="3">
    <source>
        <dbReference type="Proteomes" id="UP001302367"/>
    </source>
</evidence>
<accession>A0ABZ0NS94</accession>
<feature type="region of interest" description="Disordered" evidence="1">
    <location>
        <begin position="1"/>
        <end position="48"/>
    </location>
</feature>
<organism evidence="2 3">
    <name type="scientific">Cercospora beticola</name>
    <name type="common">Sugarbeet leaf spot fungus</name>
    <dbReference type="NCBI Taxonomy" id="122368"/>
    <lineage>
        <taxon>Eukaryota</taxon>
        <taxon>Fungi</taxon>
        <taxon>Dikarya</taxon>
        <taxon>Ascomycota</taxon>
        <taxon>Pezizomycotina</taxon>
        <taxon>Dothideomycetes</taxon>
        <taxon>Dothideomycetidae</taxon>
        <taxon>Mycosphaerellales</taxon>
        <taxon>Mycosphaerellaceae</taxon>
        <taxon>Cercospora</taxon>
    </lineage>
</organism>
<dbReference type="Proteomes" id="UP001302367">
    <property type="component" value="Chromosome 4"/>
</dbReference>
<feature type="compositionally biased region" description="Basic and acidic residues" evidence="1">
    <location>
        <begin position="32"/>
        <end position="45"/>
    </location>
</feature>
<keyword evidence="3" id="KW-1185">Reference proteome</keyword>
<dbReference type="GeneID" id="90644329"/>
<gene>
    <name evidence="2" type="ORF">RHO25_007048</name>
</gene>
<name>A0ABZ0NS94_CERBT</name>
<evidence type="ECO:0000256" key="1">
    <source>
        <dbReference type="SAM" id="MobiDB-lite"/>
    </source>
</evidence>
<reference evidence="2 3" key="1">
    <citation type="submission" date="2023-09" db="EMBL/GenBank/DDBJ databases">
        <title>Complete-Gapless Cercospora beticola genome.</title>
        <authorList>
            <person name="Wyatt N.A."/>
            <person name="Spanner R.E."/>
            <person name="Bolton M.D."/>
        </authorList>
    </citation>
    <scope>NUCLEOTIDE SEQUENCE [LARGE SCALE GENOMIC DNA]</scope>
    <source>
        <strain evidence="2">Cb09-40</strain>
    </source>
</reference>
<dbReference type="EMBL" id="CP134187">
    <property type="protein sequence ID" value="WPB02414.1"/>
    <property type="molecule type" value="Genomic_DNA"/>
</dbReference>
<protein>
    <submittedName>
        <fullName evidence="2">Uncharacterized protein</fullName>
    </submittedName>
</protein>
<evidence type="ECO:0000313" key="2">
    <source>
        <dbReference type="EMBL" id="WPB02414.1"/>
    </source>
</evidence>